<reference evidence="5" key="1">
    <citation type="submission" date="2016-10" db="EMBL/GenBank/DDBJ databases">
        <authorList>
            <person name="Varghese N."/>
            <person name="Submissions S."/>
        </authorList>
    </citation>
    <scope>NUCLEOTIDE SEQUENCE [LARGE SCALE GENOMIC DNA]</scope>
    <source>
        <strain evidence="5">B4,CECT 8067,JCM 17497</strain>
    </source>
</reference>
<feature type="region of interest" description="Disordered" evidence="2">
    <location>
        <begin position="345"/>
        <end position="367"/>
    </location>
</feature>
<dbReference type="PROSITE" id="PS51898">
    <property type="entry name" value="TYR_RECOMBINASE"/>
    <property type="match status" value="1"/>
</dbReference>
<evidence type="ECO:0000259" key="3">
    <source>
        <dbReference type="PROSITE" id="PS51898"/>
    </source>
</evidence>
<proteinExistence type="predicted"/>
<dbReference type="InterPro" id="IPR013762">
    <property type="entry name" value="Integrase-like_cat_sf"/>
</dbReference>
<dbReference type="GO" id="GO:0003677">
    <property type="term" value="F:DNA binding"/>
    <property type="evidence" value="ECO:0007669"/>
    <property type="project" value="InterPro"/>
</dbReference>
<dbReference type="InterPro" id="IPR002104">
    <property type="entry name" value="Integrase_catalytic"/>
</dbReference>
<dbReference type="Gene3D" id="1.10.443.10">
    <property type="entry name" value="Intergrase catalytic core"/>
    <property type="match status" value="1"/>
</dbReference>
<accession>A0A1G8V083</accession>
<organism evidence="4 5">
    <name type="scientific">Natronorubrum texcoconense</name>
    <dbReference type="NCBI Taxonomy" id="1095776"/>
    <lineage>
        <taxon>Archaea</taxon>
        <taxon>Methanobacteriati</taxon>
        <taxon>Methanobacteriota</taxon>
        <taxon>Stenosarchaea group</taxon>
        <taxon>Halobacteria</taxon>
        <taxon>Halobacteriales</taxon>
        <taxon>Natrialbaceae</taxon>
        <taxon>Natronorubrum</taxon>
    </lineage>
</organism>
<dbReference type="EMBL" id="FNFE01000001">
    <property type="protein sequence ID" value="SDJ59453.1"/>
    <property type="molecule type" value="Genomic_DNA"/>
</dbReference>
<feature type="compositionally biased region" description="Basic and acidic residues" evidence="2">
    <location>
        <begin position="356"/>
        <end position="367"/>
    </location>
</feature>
<keyword evidence="1" id="KW-0233">DNA recombination</keyword>
<evidence type="ECO:0000313" key="4">
    <source>
        <dbReference type="EMBL" id="SDJ59453.1"/>
    </source>
</evidence>
<feature type="domain" description="Tyr recombinase" evidence="3">
    <location>
        <begin position="162"/>
        <end position="365"/>
    </location>
</feature>
<sequence length="367" mass="43012">MDLSDFALVPGPTEQRLGQRQLVDYRSEREDCLRWLLSFGKDPEKAEGYAETTVGSRIYRMDHFYRYVWDEQDHYTTSITHDHADAWMRELAYDDYSDAHRDCCQKAVMMLFKWRAHERGGDEWDPEIRFSSGSKTTVPRDFLTRDERKLVREASLEHGSVPHYNNVTPDERDRMKAYLAQRFEKPKTDVTKADWDRANGWKIPSLVGASLDAGLRPIEVGRAVTSWVDLENGIFRIPKEESSKNEGHWRVSLSDRTIKMLDRWLDQRATHELYDGRDELWLTREGNTYGSSTLRRLLHDLCDLAGIDYEDRQMSWYTIRHSTGTYMTREEDLAAAQAQLRHKSPETTMKYDQAPVEDRQDALNRMG</sequence>
<evidence type="ECO:0000256" key="2">
    <source>
        <dbReference type="SAM" id="MobiDB-lite"/>
    </source>
</evidence>
<dbReference type="Pfam" id="PF00589">
    <property type="entry name" value="Phage_integrase"/>
    <property type="match status" value="1"/>
</dbReference>
<dbReference type="InterPro" id="IPR011010">
    <property type="entry name" value="DNA_brk_join_enz"/>
</dbReference>
<protein>
    <submittedName>
        <fullName evidence="4">Site-specific recombinase XerD</fullName>
    </submittedName>
</protein>
<dbReference type="CDD" id="cd00397">
    <property type="entry name" value="DNA_BRE_C"/>
    <property type="match status" value="1"/>
</dbReference>
<dbReference type="AlphaFoldDB" id="A0A1G8V083"/>
<dbReference type="Proteomes" id="UP000198882">
    <property type="component" value="Unassembled WGS sequence"/>
</dbReference>
<evidence type="ECO:0000313" key="5">
    <source>
        <dbReference type="Proteomes" id="UP000198882"/>
    </source>
</evidence>
<evidence type="ECO:0000256" key="1">
    <source>
        <dbReference type="ARBA" id="ARBA00023172"/>
    </source>
</evidence>
<dbReference type="SUPFAM" id="SSF56349">
    <property type="entry name" value="DNA breaking-rejoining enzymes"/>
    <property type="match status" value="1"/>
</dbReference>
<keyword evidence="5" id="KW-1185">Reference proteome</keyword>
<dbReference type="OrthoDB" id="330648at2157"/>
<name>A0A1G8V083_9EURY</name>
<gene>
    <name evidence="4" type="ORF">SAMN04515672_1112</name>
</gene>
<dbReference type="RefSeq" id="WP_090303562.1">
    <property type="nucleotide sequence ID" value="NZ_FNFE01000001.1"/>
</dbReference>
<dbReference type="GO" id="GO:0006310">
    <property type="term" value="P:DNA recombination"/>
    <property type="evidence" value="ECO:0007669"/>
    <property type="project" value="UniProtKB-KW"/>
</dbReference>
<dbReference type="GO" id="GO:0015074">
    <property type="term" value="P:DNA integration"/>
    <property type="evidence" value="ECO:0007669"/>
    <property type="project" value="InterPro"/>
</dbReference>